<evidence type="ECO:0000259" key="7">
    <source>
        <dbReference type="PROSITE" id="PS50111"/>
    </source>
</evidence>
<keyword evidence="4" id="KW-0175">Coiled coil</keyword>
<feature type="coiled-coil region" evidence="4">
    <location>
        <begin position="567"/>
        <end position="594"/>
    </location>
</feature>
<dbReference type="AlphaFoldDB" id="A0A2Z2HS39"/>
<comment type="similarity">
    <text evidence="2">Belongs to the methyl-accepting chemotaxis (MCP) protein family.</text>
</comment>
<dbReference type="PANTHER" id="PTHR32089:SF112">
    <property type="entry name" value="LYSOZYME-LIKE PROTEIN-RELATED"/>
    <property type="match status" value="1"/>
</dbReference>
<feature type="compositionally biased region" description="Basic and acidic residues" evidence="5">
    <location>
        <begin position="377"/>
        <end position="398"/>
    </location>
</feature>
<feature type="transmembrane region" description="Helical" evidence="6">
    <location>
        <begin position="25"/>
        <end position="48"/>
    </location>
</feature>
<feature type="region of interest" description="Disordered" evidence="5">
    <location>
        <begin position="377"/>
        <end position="415"/>
    </location>
</feature>
<dbReference type="SUPFAM" id="SSF158472">
    <property type="entry name" value="HAMP domain-like"/>
    <property type="match status" value="1"/>
</dbReference>
<dbReference type="SUPFAM" id="SSF58104">
    <property type="entry name" value="Methyl-accepting chemotaxis protein (MCP) signaling domain"/>
    <property type="match status" value="1"/>
</dbReference>
<evidence type="ECO:0000256" key="6">
    <source>
        <dbReference type="SAM" id="Phobius"/>
    </source>
</evidence>
<dbReference type="CDD" id="cd11386">
    <property type="entry name" value="MCP_signal"/>
    <property type="match status" value="1"/>
</dbReference>
<evidence type="ECO:0000256" key="1">
    <source>
        <dbReference type="ARBA" id="ARBA00023224"/>
    </source>
</evidence>
<keyword evidence="1 3" id="KW-0807">Transducer</keyword>
<dbReference type="InterPro" id="IPR004089">
    <property type="entry name" value="MCPsignal_dom"/>
</dbReference>
<accession>A0A2Z2HS39</accession>
<dbReference type="GO" id="GO:0006935">
    <property type="term" value="P:chemotaxis"/>
    <property type="evidence" value="ECO:0007669"/>
    <property type="project" value="InterPro"/>
</dbReference>
<feature type="domain" description="Methyl-accepting transducer" evidence="7">
    <location>
        <begin position="489"/>
        <end position="725"/>
    </location>
</feature>
<dbReference type="PROSITE" id="PS50111">
    <property type="entry name" value="CHEMOTAXIS_TRANSDUC_2"/>
    <property type="match status" value="1"/>
</dbReference>
<dbReference type="CDD" id="cd06225">
    <property type="entry name" value="HAMP"/>
    <property type="match status" value="1"/>
</dbReference>
<dbReference type="Pfam" id="PF00672">
    <property type="entry name" value="HAMP"/>
    <property type="match status" value="2"/>
</dbReference>
<name>A0A2Z2HS39_9EURY</name>
<evidence type="ECO:0000256" key="5">
    <source>
        <dbReference type="SAM" id="MobiDB-lite"/>
    </source>
</evidence>
<evidence type="ECO:0000256" key="3">
    <source>
        <dbReference type="PROSITE-ProRule" id="PRU00284"/>
    </source>
</evidence>
<dbReference type="SMART" id="SM00304">
    <property type="entry name" value="HAMP"/>
    <property type="match status" value="2"/>
</dbReference>
<dbReference type="InterPro" id="IPR004090">
    <property type="entry name" value="Chemotax_Me-accpt_rcpt"/>
</dbReference>
<dbReference type="Gene3D" id="1.10.287.950">
    <property type="entry name" value="Methyl-accepting chemotaxis protein"/>
    <property type="match status" value="1"/>
</dbReference>
<keyword evidence="6" id="KW-0472">Membrane</keyword>
<sequence>MKRAQSETTGESLVGRLTAGFRSRYIFKIGVAFLVVTLVLLGVGYVTLGDVQASVEDETEETLQSAAEAEAAEIDSLLAGRNDEAARMSASRSVAEGDEDAMRAEFENYFEHASETTNAVHYVDLEAGVIELSTDTAREGEEIDSEVQTWAVDPDEFDGADDARAFEPYELGDENLIGFASPVDGQESHVVVITTDITERGQLLEAPVDGGAMEIYSTETGKLTTSPDTDSLLEQYRVLDELPELEDELDEPRMDAATIKHDLVEEESVVVATVPTEELDWAVTVLAPESTVYGTLDDVRQSIVLLLAITVVGFVLVGGLVSRDVNNSLGNVTEYAEEIERGNLEVEIDQSRTDEFGQLSGLFERIRDTLREQLDEVEQRAEEAERERERARESKEAAETAQAEAQQAKAEAETLSRHLEEKAADYRETIEAVADGDLTRRLDTASESQAMTEIGESLNQMLTDLETMVVDVQALASEVEAESAEMTVATREIEDSSTAVAESTEEISAGADRQNEQLATAATEMSDLSATIEEITSMSETVADQSAQAERMGQHGTEQADDAIQTMDAIESKATETVEEMAALREEVERISDVVELIDDIADETNLLAINASIEAATANANGDGFAVVASEVKSLAEETAEATTEVEGLIDAVETSTESVAADLEEMQSGVVEGRETIDETVETLEQIVDRIEETNSGIQTIDDATSDQAASAQEVAKTVDDVAAVSDQAAQEAQNVSAASEEQASAIQQIATSSESLSEQAADLQSQLARFETRADASAVAGGGDLVSTGDD</sequence>
<dbReference type="Pfam" id="PF00015">
    <property type="entry name" value="MCPsignal"/>
    <property type="match status" value="1"/>
</dbReference>
<dbReference type="EMBL" id="CP019893">
    <property type="protein sequence ID" value="ARS88885.1"/>
    <property type="molecule type" value="Genomic_DNA"/>
</dbReference>
<keyword evidence="6" id="KW-0812">Transmembrane</keyword>
<organism evidence="9 10">
    <name type="scientific">Natrarchaeobaculum aegyptiacum</name>
    <dbReference type="NCBI Taxonomy" id="745377"/>
    <lineage>
        <taxon>Archaea</taxon>
        <taxon>Methanobacteriati</taxon>
        <taxon>Methanobacteriota</taxon>
        <taxon>Stenosarchaea group</taxon>
        <taxon>Halobacteria</taxon>
        <taxon>Halobacteriales</taxon>
        <taxon>Natrialbaceae</taxon>
        <taxon>Natrarchaeobaculum</taxon>
    </lineage>
</organism>
<dbReference type="SMART" id="SM00283">
    <property type="entry name" value="MA"/>
    <property type="match status" value="1"/>
</dbReference>
<evidence type="ECO:0000313" key="10">
    <source>
        <dbReference type="Proteomes" id="UP000250088"/>
    </source>
</evidence>
<dbReference type="GO" id="GO:0007165">
    <property type="term" value="P:signal transduction"/>
    <property type="evidence" value="ECO:0007669"/>
    <property type="project" value="UniProtKB-KW"/>
</dbReference>
<protein>
    <submittedName>
        <fullName evidence="9">Chemotaxis protein</fullName>
    </submittedName>
</protein>
<reference evidence="10" key="1">
    <citation type="submission" date="2017-02" db="EMBL/GenBank/DDBJ databases">
        <title>Natronthermophilus aegyptiacus gen. nov.,sp. nov., an aerobic, extremely halophilic alkalithermophilic archaeon isolated from the athalassohaline Wadi An Natrun, Egypt.</title>
        <authorList>
            <person name="Zhao B."/>
        </authorList>
    </citation>
    <scope>NUCLEOTIDE SEQUENCE [LARGE SCALE GENOMIC DNA]</scope>
    <source>
        <strain evidence="10">JW/NM-HA 15</strain>
    </source>
</reference>
<dbReference type="PRINTS" id="PR00260">
    <property type="entry name" value="CHEMTRNSDUCR"/>
</dbReference>
<feature type="domain" description="HAMP" evidence="8">
    <location>
        <begin position="323"/>
        <end position="375"/>
    </location>
</feature>
<dbReference type="GO" id="GO:0004888">
    <property type="term" value="F:transmembrane signaling receptor activity"/>
    <property type="evidence" value="ECO:0007669"/>
    <property type="project" value="InterPro"/>
</dbReference>
<dbReference type="PANTHER" id="PTHR32089">
    <property type="entry name" value="METHYL-ACCEPTING CHEMOTAXIS PROTEIN MCPB"/>
    <property type="match status" value="1"/>
</dbReference>
<dbReference type="KEGG" id="naj:B1756_03370"/>
<feature type="compositionally biased region" description="Low complexity" evidence="5">
    <location>
        <begin position="399"/>
        <end position="409"/>
    </location>
</feature>
<gene>
    <name evidence="9" type="ORF">B1756_03370</name>
</gene>
<dbReference type="PROSITE" id="PS50885">
    <property type="entry name" value="HAMP"/>
    <property type="match status" value="2"/>
</dbReference>
<feature type="region of interest" description="Disordered" evidence="5">
    <location>
        <begin position="491"/>
        <end position="513"/>
    </location>
</feature>
<dbReference type="InterPro" id="IPR003660">
    <property type="entry name" value="HAMP_dom"/>
</dbReference>
<evidence type="ECO:0000256" key="2">
    <source>
        <dbReference type="ARBA" id="ARBA00029447"/>
    </source>
</evidence>
<keyword evidence="6" id="KW-1133">Transmembrane helix</keyword>
<evidence type="ECO:0000259" key="8">
    <source>
        <dbReference type="PROSITE" id="PS50885"/>
    </source>
</evidence>
<dbReference type="GO" id="GO:0016020">
    <property type="term" value="C:membrane"/>
    <property type="evidence" value="ECO:0007669"/>
    <property type="project" value="InterPro"/>
</dbReference>
<feature type="domain" description="HAMP" evidence="8">
    <location>
        <begin position="417"/>
        <end position="470"/>
    </location>
</feature>
<evidence type="ECO:0000256" key="4">
    <source>
        <dbReference type="SAM" id="Coils"/>
    </source>
</evidence>
<dbReference type="Gene3D" id="6.10.340.10">
    <property type="match status" value="1"/>
</dbReference>
<dbReference type="OrthoDB" id="8523at2157"/>
<keyword evidence="10" id="KW-1185">Reference proteome</keyword>
<evidence type="ECO:0000313" key="9">
    <source>
        <dbReference type="EMBL" id="ARS88885.1"/>
    </source>
</evidence>
<proteinExistence type="inferred from homology"/>
<dbReference type="Proteomes" id="UP000250088">
    <property type="component" value="Chromosome"/>
</dbReference>